<dbReference type="InterPro" id="IPR032675">
    <property type="entry name" value="LRR_dom_sf"/>
</dbReference>
<dbReference type="Gene3D" id="3.80.10.10">
    <property type="entry name" value="Ribonuclease Inhibitor"/>
    <property type="match status" value="1"/>
</dbReference>
<accession>A0A3Q7IG46</accession>
<reference evidence="1" key="1">
    <citation type="journal article" date="2012" name="Nature">
        <title>The tomato genome sequence provides insights into fleshy fruit evolution.</title>
        <authorList>
            <consortium name="Tomato Genome Consortium"/>
        </authorList>
    </citation>
    <scope>NUCLEOTIDE SEQUENCE [LARGE SCALE GENOMIC DNA]</scope>
    <source>
        <strain evidence="1">cv. Heinz 1706</strain>
    </source>
</reference>
<reference evidence="1" key="2">
    <citation type="submission" date="2019-01" db="UniProtKB">
        <authorList>
            <consortium name="EnsemblPlants"/>
        </authorList>
    </citation>
    <scope>IDENTIFICATION</scope>
    <source>
        <strain evidence="1">cv. Heinz 1706</strain>
    </source>
</reference>
<dbReference type="SUPFAM" id="SSF52047">
    <property type="entry name" value="RNI-like"/>
    <property type="match status" value="1"/>
</dbReference>
<dbReference type="Gramene" id="Solyc10g050750.2.1">
    <property type="protein sequence ID" value="Solyc10g050750.2.1"/>
    <property type="gene ID" value="Solyc10g050750.2"/>
</dbReference>
<keyword evidence="2" id="KW-1185">Reference proteome</keyword>
<evidence type="ECO:0000313" key="2">
    <source>
        <dbReference type="Proteomes" id="UP000004994"/>
    </source>
</evidence>
<organism evidence="1">
    <name type="scientific">Solanum lycopersicum</name>
    <name type="common">Tomato</name>
    <name type="synonym">Lycopersicon esculentum</name>
    <dbReference type="NCBI Taxonomy" id="4081"/>
    <lineage>
        <taxon>Eukaryota</taxon>
        <taxon>Viridiplantae</taxon>
        <taxon>Streptophyta</taxon>
        <taxon>Embryophyta</taxon>
        <taxon>Tracheophyta</taxon>
        <taxon>Spermatophyta</taxon>
        <taxon>Magnoliopsida</taxon>
        <taxon>eudicotyledons</taxon>
        <taxon>Gunneridae</taxon>
        <taxon>Pentapetalae</taxon>
        <taxon>asterids</taxon>
        <taxon>lamiids</taxon>
        <taxon>Solanales</taxon>
        <taxon>Solanaceae</taxon>
        <taxon>Solanoideae</taxon>
        <taxon>Solaneae</taxon>
        <taxon>Solanum</taxon>
        <taxon>Solanum subgen. Lycopersicon</taxon>
    </lineage>
</organism>
<evidence type="ECO:0000313" key="1">
    <source>
        <dbReference type="EnsemblPlants" id="Solyc10g050750.2.1"/>
    </source>
</evidence>
<dbReference type="AlphaFoldDB" id="A0A3Q7IG46"/>
<sequence length="78" mass="9084">MSGPNYEVVSDGLGNLVPLRELRFWNCEKLENLPSRDVMLRLTKLRNLRISGCPQLEESCIKEWPKLPVVQHFPYSKN</sequence>
<dbReference type="OMA" id="QHFPYSK"/>
<dbReference type="InParanoid" id="A0A3Q7IG46"/>
<name>A0A3Q7IG46_SOLLC</name>
<dbReference type="EnsemblPlants" id="Solyc10g050750.2.1">
    <property type="protein sequence ID" value="Solyc10g050750.2.1"/>
    <property type="gene ID" value="Solyc10g050750.2"/>
</dbReference>
<protein>
    <submittedName>
        <fullName evidence="1">Uncharacterized protein</fullName>
    </submittedName>
</protein>
<dbReference type="Proteomes" id="UP000004994">
    <property type="component" value="Chromosome 10"/>
</dbReference>
<proteinExistence type="predicted"/>